<evidence type="ECO:0000313" key="2">
    <source>
        <dbReference type="Proteomes" id="UP000886998"/>
    </source>
</evidence>
<gene>
    <name evidence="1" type="ORF">TNIN_400841</name>
</gene>
<dbReference type="AlphaFoldDB" id="A0A8X6WY32"/>
<sequence>MVIDSSQQNVYSGQRIREVLEIRNTYLSVSSFSCSLAQFSDFNLLNNTFSSQQRLSSTLMPSATAFTFTYTVKELAKAISIEQAVFRCTTGFWTSSDAFLFRSCLPAILLFGLKMIWILEEKMSASDSSTMLRSGPYLHKL</sequence>
<evidence type="ECO:0000313" key="1">
    <source>
        <dbReference type="EMBL" id="GFY43418.1"/>
    </source>
</evidence>
<proteinExistence type="predicted"/>
<organism evidence="1 2">
    <name type="scientific">Trichonephila inaurata madagascariensis</name>
    <dbReference type="NCBI Taxonomy" id="2747483"/>
    <lineage>
        <taxon>Eukaryota</taxon>
        <taxon>Metazoa</taxon>
        <taxon>Ecdysozoa</taxon>
        <taxon>Arthropoda</taxon>
        <taxon>Chelicerata</taxon>
        <taxon>Arachnida</taxon>
        <taxon>Araneae</taxon>
        <taxon>Araneomorphae</taxon>
        <taxon>Entelegynae</taxon>
        <taxon>Araneoidea</taxon>
        <taxon>Nephilidae</taxon>
        <taxon>Trichonephila</taxon>
        <taxon>Trichonephila inaurata</taxon>
    </lineage>
</organism>
<accession>A0A8X6WY32</accession>
<dbReference type="Proteomes" id="UP000886998">
    <property type="component" value="Unassembled WGS sequence"/>
</dbReference>
<keyword evidence="2" id="KW-1185">Reference proteome</keyword>
<name>A0A8X6WY32_9ARAC</name>
<comment type="caution">
    <text evidence="1">The sequence shown here is derived from an EMBL/GenBank/DDBJ whole genome shotgun (WGS) entry which is preliminary data.</text>
</comment>
<protein>
    <submittedName>
        <fullName evidence="1">Uncharacterized protein</fullName>
    </submittedName>
</protein>
<reference evidence="1" key="1">
    <citation type="submission" date="2020-08" db="EMBL/GenBank/DDBJ databases">
        <title>Multicomponent nature underlies the extraordinary mechanical properties of spider dragline silk.</title>
        <authorList>
            <person name="Kono N."/>
            <person name="Nakamura H."/>
            <person name="Mori M."/>
            <person name="Yoshida Y."/>
            <person name="Ohtoshi R."/>
            <person name="Malay A.D."/>
            <person name="Moran D.A.P."/>
            <person name="Tomita M."/>
            <person name="Numata K."/>
            <person name="Arakawa K."/>
        </authorList>
    </citation>
    <scope>NUCLEOTIDE SEQUENCE</scope>
</reference>
<dbReference type="EMBL" id="BMAV01003666">
    <property type="protein sequence ID" value="GFY43418.1"/>
    <property type="molecule type" value="Genomic_DNA"/>
</dbReference>